<feature type="region of interest" description="Disordered" evidence="1">
    <location>
        <begin position="67"/>
        <end position="106"/>
    </location>
</feature>
<protein>
    <submittedName>
        <fullName evidence="2">Uncharacterized protein</fullName>
    </submittedName>
</protein>
<gene>
    <name evidence="2" type="ORF">K227x_02340</name>
</gene>
<dbReference type="EMBL" id="CP036525">
    <property type="protein sequence ID" value="QDT01865.1"/>
    <property type="molecule type" value="Genomic_DNA"/>
</dbReference>
<keyword evidence="3" id="KW-1185">Reference proteome</keyword>
<evidence type="ECO:0000313" key="3">
    <source>
        <dbReference type="Proteomes" id="UP000318538"/>
    </source>
</evidence>
<name>A0A517N403_9BACT</name>
<organism evidence="2 3">
    <name type="scientific">Rubripirellula lacrimiformis</name>
    <dbReference type="NCBI Taxonomy" id="1930273"/>
    <lineage>
        <taxon>Bacteria</taxon>
        <taxon>Pseudomonadati</taxon>
        <taxon>Planctomycetota</taxon>
        <taxon>Planctomycetia</taxon>
        <taxon>Pirellulales</taxon>
        <taxon>Pirellulaceae</taxon>
        <taxon>Rubripirellula</taxon>
    </lineage>
</organism>
<sequence>MTVASGHRTWRPPMLFSAGPPSGGPAEKIKIASVIVNRGARPTAKSCRRSAAKRNALFRRKRARLAVPRRRETPAEESVQFATASERRKHHDGGLWPPDMASPNDLLGRAALKRPGREEQDCVCHREPWGTPHGKKLPPLRG</sequence>
<feature type="region of interest" description="Disordered" evidence="1">
    <location>
        <begin position="118"/>
        <end position="142"/>
    </location>
</feature>
<feature type="compositionally biased region" description="Basic and acidic residues" evidence="1">
    <location>
        <begin position="118"/>
        <end position="128"/>
    </location>
</feature>
<dbReference type="Proteomes" id="UP000318538">
    <property type="component" value="Chromosome"/>
</dbReference>
<accession>A0A517N403</accession>
<feature type="region of interest" description="Disordered" evidence="1">
    <location>
        <begin position="1"/>
        <end position="24"/>
    </location>
</feature>
<proteinExistence type="predicted"/>
<feature type="compositionally biased region" description="Basic residues" evidence="1">
    <location>
        <begin position="133"/>
        <end position="142"/>
    </location>
</feature>
<dbReference type="KEGG" id="rlc:K227x_02340"/>
<reference evidence="2 3" key="1">
    <citation type="submission" date="2019-02" db="EMBL/GenBank/DDBJ databases">
        <title>Deep-cultivation of Planctomycetes and their phenomic and genomic characterization uncovers novel biology.</title>
        <authorList>
            <person name="Wiegand S."/>
            <person name="Jogler M."/>
            <person name="Boedeker C."/>
            <person name="Pinto D."/>
            <person name="Vollmers J."/>
            <person name="Rivas-Marin E."/>
            <person name="Kohn T."/>
            <person name="Peeters S.H."/>
            <person name="Heuer A."/>
            <person name="Rast P."/>
            <person name="Oberbeckmann S."/>
            <person name="Bunk B."/>
            <person name="Jeske O."/>
            <person name="Meyerdierks A."/>
            <person name="Storesund J.E."/>
            <person name="Kallscheuer N."/>
            <person name="Luecker S."/>
            <person name="Lage O.M."/>
            <person name="Pohl T."/>
            <person name="Merkel B.J."/>
            <person name="Hornburger P."/>
            <person name="Mueller R.-W."/>
            <person name="Bruemmer F."/>
            <person name="Labrenz M."/>
            <person name="Spormann A.M."/>
            <person name="Op den Camp H."/>
            <person name="Overmann J."/>
            <person name="Amann R."/>
            <person name="Jetten M.S.M."/>
            <person name="Mascher T."/>
            <person name="Medema M.H."/>
            <person name="Devos D.P."/>
            <person name="Kaster A.-K."/>
            <person name="Ovreas L."/>
            <person name="Rohde M."/>
            <person name="Galperin M.Y."/>
            <person name="Jogler C."/>
        </authorList>
    </citation>
    <scope>NUCLEOTIDE SEQUENCE [LARGE SCALE GENOMIC DNA]</scope>
    <source>
        <strain evidence="2 3">K22_7</strain>
    </source>
</reference>
<evidence type="ECO:0000313" key="2">
    <source>
        <dbReference type="EMBL" id="QDT01865.1"/>
    </source>
</evidence>
<dbReference type="AlphaFoldDB" id="A0A517N403"/>
<evidence type="ECO:0000256" key="1">
    <source>
        <dbReference type="SAM" id="MobiDB-lite"/>
    </source>
</evidence>